<reference evidence="8" key="1">
    <citation type="submission" date="2023-03" db="EMBL/GenBank/DDBJ databases">
        <title>Mating type loci evolution in Malassezia.</title>
        <authorList>
            <person name="Coelho M.A."/>
        </authorList>
    </citation>
    <scope>NUCLEOTIDE SEQUENCE</scope>
    <source>
        <strain evidence="8">CBS 9557</strain>
    </source>
</reference>
<organism evidence="8 9">
    <name type="scientific">Malassezia nana</name>
    <dbReference type="NCBI Taxonomy" id="180528"/>
    <lineage>
        <taxon>Eukaryota</taxon>
        <taxon>Fungi</taxon>
        <taxon>Dikarya</taxon>
        <taxon>Basidiomycota</taxon>
        <taxon>Ustilaginomycotina</taxon>
        <taxon>Malasseziomycetes</taxon>
        <taxon>Malasseziales</taxon>
        <taxon>Malasseziaceae</taxon>
        <taxon>Malassezia</taxon>
    </lineage>
</organism>
<dbReference type="NCBIfam" id="TIGR00536">
    <property type="entry name" value="hemK_fam"/>
    <property type="match status" value="1"/>
</dbReference>
<name>A0AAF0EKD9_9BASI</name>
<evidence type="ECO:0000256" key="2">
    <source>
        <dbReference type="ARBA" id="ARBA00022603"/>
    </source>
</evidence>
<dbReference type="PROSITE" id="PS00092">
    <property type="entry name" value="N6_MTASE"/>
    <property type="match status" value="1"/>
</dbReference>
<dbReference type="InterPro" id="IPR004556">
    <property type="entry name" value="HemK-like"/>
</dbReference>
<dbReference type="CDD" id="cd02440">
    <property type="entry name" value="AdoMet_MTases"/>
    <property type="match status" value="1"/>
</dbReference>
<keyword evidence="3" id="KW-0808">Transferase</keyword>
<evidence type="ECO:0000256" key="5">
    <source>
        <dbReference type="ARBA" id="ARBA00048391"/>
    </source>
</evidence>
<keyword evidence="9" id="KW-1185">Reference proteome</keyword>
<dbReference type="GO" id="GO:0102559">
    <property type="term" value="F:peptide chain release factor N(5)-glutamine methyltransferase activity"/>
    <property type="evidence" value="ECO:0007669"/>
    <property type="project" value="UniProtKB-EC"/>
</dbReference>
<dbReference type="InterPro" id="IPR007848">
    <property type="entry name" value="Small_mtfrase_dom"/>
</dbReference>
<accession>A0AAF0EKD9</accession>
<feature type="domain" description="Methyltransferase small" evidence="6">
    <location>
        <begin position="128"/>
        <end position="215"/>
    </location>
</feature>
<dbReference type="InterPro" id="IPR040758">
    <property type="entry name" value="PrmC_N"/>
</dbReference>
<gene>
    <name evidence="8" type="ORF">MNAN1_001332</name>
</gene>
<evidence type="ECO:0000256" key="3">
    <source>
        <dbReference type="ARBA" id="ARBA00022679"/>
    </source>
</evidence>
<dbReference type="InterPro" id="IPR002052">
    <property type="entry name" value="DNA_methylase_N6_adenine_CS"/>
</dbReference>
<dbReference type="PANTHER" id="PTHR18895">
    <property type="entry name" value="HEMK METHYLTRANSFERASE"/>
    <property type="match status" value="1"/>
</dbReference>
<dbReference type="SUPFAM" id="SSF53335">
    <property type="entry name" value="S-adenosyl-L-methionine-dependent methyltransferases"/>
    <property type="match status" value="1"/>
</dbReference>
<evidence type="ECO:0000259" key="6">
    <source>
        <dbReference type="Pfam" id="PF05175"/>
    </source>
</evidence>
<dbReference type="PANTHER" id="PTHR18895:SF74">
    <property type="entry name" value="MTRF1L RELEASE FACTOR GLUTAMINE METHYLTRANSFERASE"/>
    <property type="match status" value="1"/>
</dbReference>
<dbReference type="Pfam" id="PF17827">
    <property type="entry name" value="PrmC_N"/>
    <property type="match status" value="1"/>
</dbReference>
<dbReference type="EC" id="2.1.1.297" evidence="1"/>
<evidence type="ECO:0000313" key="9">
    <source>
        <dbReference type="Proteomes" id="UP001213623"/>
    </source>
</evidence>
<feature type="domain" description="Release factor glutamine methyltransferase N-terminal" evidence="7">
    <location>
        <begin position="20"/>
        <end position="83"/>
    </location>
</feature>
<keyword evidence="2" id="KW-0489">Methyltransferase</keyword>
<evidence type="ECO:0000256" key="1">
    <source>
        <dbReference type="ARBA" id="ARBA00012771"/>
    </source>
</evidence>
<dbReference type="InterPro" id="IPR029063">
    <property type="entry name" value="SAM-dependent_MTases_sf"/>
</dbReference>
<dbReference type="EMBL" id="CP119893">
    <property type="protein sequence ID" value="WFD26351.1"/>
    <property type="molecule type" value="Genomic_DNA"/>
</dbReference>
<dbReference type="GO" id="GO:0005739">
    <property type="term" value="C:mitochondrion"/>
    <property type="evidence" value="ECO:0007669"/>
    <property type="project" value="TreeGrafter"/>
</dbReference>
<keyword evidence="4" id="KW-0949">S-adenosyl-L-methionine</keyword>
<dbReference type="Pfam" id="PF05175">
    <property type="entry name" value="MTS"/>
    <property type="match status" value="1"/>
</dbReference>
<dbReference type="Proteomes" id="UP001213623">
    <property type="component" value="Chromosome 2"/>
</dbReference>
<evidence type="ECO:0000313" key="8">
    <source>
        <dbReference type="EMBL" id="WFD26351.1"/>
    </source>
</evidence>
<evidence type="ECO:0000259" key="7">
    <source>
        <dbReference type="Pfam" id="PF17827"/>
    </source>
</evidence>
<dbReference type="GO" id="GO:0003676">
    <property type="term" value="F:nucleic acid binding"/>
    <property type="evidence" value="ECO:0007669"/>
    <property type="project" value="InterPro"/>
</dbReference>
<proteinExistence type="predicted"/>
<protein>
    <recommendedName>
        <fullName evidence="1">peptide chain release factor N(5)-glutamine methyltransferase</fullName>
        <ecNumber evidence="1">2.1.1.297</ecNumber>
    </recommendedName>
</protein>
<evidence type="ECO:0000256" key="4">
    <source>
        <dbReference type="ARBA" id="ARBA00022691"/>
    </source>
</evidence>
<dbReference type="GO" id="GO:0032259">
    <property type="term" value="P:methylation"/>
    <property type="evidence" value="ECO:0007669"/>
    <property type="project" value="UniProtKB-KW"/>
</dbReference>
<dbReference type="AlphaFoldDB" id="A0AAF0EKD9"/>
<dbReference type="Gene3D" id="1.10.8.10">
    <property type="entry name" value="DNA helicase RuvA subunit, C-terminal domain"/>
    <property type="match status" value="1"/>
</dbReference>
<dbReference type="InterPro" id="IPR050320">
    <property type="entry name" value="N5-glutamine_MTase"/>
</dbReference>
<dbReference type="Gene3D" id="3.40.50.150">
    <property type="entry name" value="Vaccinia Virus protein VP39"/>
    <property type="match status" value="1"/>
</dbReference>
<sequence length="289" mass="31601">MIASRCRARAAADLSSVAGAARALREAGRTPSACWNEARWVLEHVRREHRLGAHAPLPSHASQQVAAMLTRLARDEPIAYVLGTQPFGSLDVQVRAPVLIPRPETESWALRLAEQLSVSLRRFPRPLRIVDLCAGTGCVGLLLAQHLHSHRDVRVTLVDNDPQALALCVANRTRANCDPLRVAVQGLDLWDATAATQLGTYDLLVCNPPYIAAEEHATLDVSVRAYESRAALVGTTPNTDGLDYYRRLAELLPQGRAQGPRDPALPYAVLEATCSPPRRGPMRLAMNVW</sequence>
<comment type="catalytic activity">
    <reaction evidence="5">
        <text>L-glutaminyl-[peptide chain release factor] + S-adenosyl-L-methionine = N(5)-methyl-L-glutaminyl-[peptide chain release factor] + S-adenosyl-L-homocysteine + H(+)</text>
        <dbReference type="Rhea" id="RHEA:42896"/>
        <dbReference type="Rhea" id="RHEA-COMP:10271"/>
        <dbReference type="Rhea" id="RHEA-COMP:10272"/>
        <dbReference type="ChEBI" id="CHEBI:15378"/>
        <dbReference type="ChEBI" id="CHEBI:30011"/>
        <dbReference type="ChEBI" id="CHEBI:57856"/>
        <dbReference type="ChEBI" id="CHEBI:59789"/>
        <dbReference type="ChEBI" id="CHEBI:61891"/>
        <dbReference type="EC" id="2.1.1.297"/>
    </reaction>
</comment>